<organism evidence="2 3">
    <name type="scientific">Anas platyrhynchos</name>
    <name type="common">Mallard</name>
    <name type="synonym">Anas boschas</name>
    <dbReference type="NCBI Taxonomy" id="8839"/>
    <lineage>
        <taxon>Eukaryota</taxon>
        <taxon>Metazoa</taxon>
        <taxon>Chordata</taxon>
        <taxon>Craniata</taxon>
        <taxon>Vertebrata</taxon>
        <taxon>Euteleostomi</taxon>
        <taxon>Archelosauria</taxon>
        <taxon>Archosauria</taxon>
        <taxon>Dinosauria</taxon>
        <taxon>Saurischia</taxon>
        <taxon>Theropoda</taxon>
        <taxon>Coelurosauria</taxon>
        <taxon>Aves</taxon>
        <taxon>Neognathae</taxon>
        <taxon>Galloanserae</taxon>
        <taxon>Anseriformes</taxon>
        <taxon>Anatidae</taxon>
        <taxon>Anatinae</taxon>
        <taxon>Anas</taxon>
    </lineage>
</organism>
<name>R0J7R9_ANAPL</name>
<reference evidence="3" key="1">
    <citation type="journal article" date="2013" name="Nat. Genet.">
        <title>The duck genome and transcriptome provide insight into an avian influenza virus reservoir species.</title>
        <authorList>
            <person name="Huang Y."/>
            <person name="Li Y."/>
            <person name="Burt D.W."/>
            <person name="Chen H."/>
            <person name="Zhang Y."/>
            <person name="Qian W."/>
            <person name="Kim H."/>
            <person name="Gan S."/>
            <person name="Zhao Y."/>
            <person name="Li J."/>
            <person name="Yi K."/>
            <person name="Feng H."/>
            <person name="Zhu P."/>
            <person name="Li B."/>
            <person name="Liu Q."/>
            <person name="Fairley S."/>
            <person name="Magor K.E."/>
            <person name="Du Z."/>
            <person name="Hu X."/>
            <person name="Goodman L."/>
            <person name="Tafer H."/>
            <person name="Vignal A."/>
            <person name="Lee T."/>
            <person name="Kim K.W."/>
            <person name="Sheng Z."/>
            <person name="An Y."/>
            <person name="Searle S."/>
            <person name="Herrero J."/>
            <person name="Groenen M.A."/>
            <person name="Crooijmans R.P."/>
            <person name="Faraut T."/>
            <person name="Cai Q."/>
            <person name="Webster R.G."/>
            <person name="Aldridge J.R."/>
            <person name="Warren W.C."/>
            <person name="Bartschat S."/>
            <person name="Kehr S."/>
            <person name="Marz M."/>
            <person name="Stadler P.F."/>
            <person name="Smith J."/>
            <person name="Kraus R.H."/>
            <person name="Zhao Y."/>
            <person name="Ren L."/>
            <person name="Fei J."/>
            <person name="Morisson M."/>
            <person name="Kaiser P."/>
            <person name="Griffin D.K."/>
            <person name="Rao M."/>
            <person name="Pitel F."/>
            <person name="Wang J."/>
            <person name="Li N."/>
        </authorList>
    </citation>
    <scope>NUCLEOTIDE SEQUENCE [LARGE SCALE GENOMIC DNA]</scope>
</reference>
<keyword evidence="3" id="KW-1185">Reference proteome</keyword>
<feature type="region of interest" description="Disordered" evidence="1">
    <location>
        <begin position="121"/>
        <end position="146"/>
    </location>
</feature>
<proteinExistence type="predicted"/>
<evidence type="ECO:0000313" key="2">
    <source>
        <dbReference type="EMBL" id="EOA93215.1"/>
    </source>
</evidence>
<evidence type="ECO:0000256" key="1">
    <source>
        <dbReference type="SAM" id="MobiDB-lite"/>
    </source>
</evidence>
<feature type="region of interest" description="Disordered" evidence="1">
    <location>
        <begin position="1"/>
        <end position="62"/>
    </location>
</feature>
<dbReference type="AlphaFoldDB" id="R0J7R9"/>
<dbReference type="Proteomes" id="UP000296049">
    <property type="component" value="Unassembled WGS sequence"/>
</dbReference>
<accession>R0J7R9</accession>
<protein>
    <submittedName>
        <fullName evidence="2">Uncharacterized protein</fullName>
    </submittedName>
</protein>
<feature type="compositionally biased region" description="Polar residues" evidence="1">
    <location>
        <begin position="133"/>
        <end position="146"/>
    </location>
</feature>
<evidence type="ECO:0000313" key="3">
    <source>
        <dbReference type="Proteomes" id="UP000296049"/>
    </source>
</evidence>
<sequence length="146" mass="15409">MDLAQTPGREAPRSAAPVLMPPGSGAGRNADPAAPLGSSSVHEFAATGSLLEPGQSLHEARAPRAREQFGFCGPAETRGFPAAVLSQGCPWRLPFGERDGKILASSGRLQTTRQGWKLGMWQRTKPSGGPVRATQQEQPSQNGYFG</sequence>
<dbReference type="EMBL" id="KB747623">
    <property type="protein sequence ID" value="EOA93215.1"/>
    <property type="molecule type" value="Genomic_DNA"/>
</dbReference>
<gene>
    <name evidence="2" type="ORF">Anapl_18174</name>
</gene>